<dbReference type="GO" id="GO:0051301">
    <property type="term" value="P:cell division"/>
    <property type="evidence" value="ECO:0007669"/>
    <property type="project" value="InterPro"/>
</dbReference>
<reference evidence="2 3" key="1">
    <citation type="submission" date="2019-02" db="EMBL/GenBank/DDBJ databases">
        <title>Sequencing the genomes of 1000 actinobacteria strains.</title>
        <authorList>
            <person name="Klenk H.-P."/>
        </authorList>
    </citation>
    <scope>NUCLEOTIDE SEQUENCE [LARGE SCALE GENOMIC DNA]</scope>
    <source>
        <strain evidence="2 3">DSM 16932</strain>
    </source>
</reference>
<dbReference type="SUPFAM" id="SSF53067">
    <property type="entry name" value="Actin-like ATPase domain"/>
    <property type="match status" value="2"/>
</dbReference>
<evidence type="ECO:0000259" key="1">
    <source>
        <dbReference type="SMART" id="SM00842"/>
    </source>
</evidence>
<feature type="domain" description="SHS2" evidence="1">
    <location>
        <begin position="6"/>
        <end position="175"/>
    </location>
</feature>
<dbReference type="NCBIfam" id="TIGR01175">
    <property type="entry name" value="pilM"/>
    <property type="match status" value="1"/>
</dbReference>
<comment type="caution">
    <text evidence="2">The sequence shown here is derived from an EMBL/GenBank/DDBJ whole genome shotgun (WGS) entry which is preliminary data.</text>
</comment>
<dbReference type="EMBL" id="SGWX01000001">
    <property type="protein sequence ID" value="RZS61526.1"/>
    <property type="molecule type" value="Genomic_DNA"/>
</dbReference>
<dbReference type="InterPro" id="IPR043129">
    <property type="entry name" value="ATPase_NBD"/>
</dbReference>
<protein>
    <submittedName>
        <fullName evidence="2">Type IV pilus assembly protein PilM</fullName>
    </submittedName>
</protein>
<dbReference type="AlphaFoldDB" id="A0A4Q7M139"/>
<dbReference type="OrthoDB" id="1926201at2"/>
<dbReference type="CDD" id="cd24049">
    <property type="entry name" value="ASKHA_NBD_PilM"/>
    <property type="match status" value="1"/>
</dbReference>
<accession>A0A4Q7M139</accession>
<keyword evidence="3" id="KW-1185">Reference proteome</keyword>
<dbReference type="InterPro" id="IPR003494">
    <property type="entry name" value="SHS2_FtsA"/>
</dbReference>
<dbReference type="PANTHER" id="PTHR32432:SF3">
    <property type="entry name" value="ETHANOLAMINE UTILIZATION PROTEIN EUTJ"/>
    <property type="match status" value="1"/>
</dbReference>
<dbReference type="PANTHER" id="PTHR32432">
    <property type="entry name" value="CELL DIVISION PROTEIN FTSA-RELATED"/>
    <property type="match status" value="1"/>
</dbReference>
<gene>
    <name evidence="2" type="ORF">EV386_1830</name>
</gene>
<organism evidence="2 3">
    <name type="scientific">Xylanimonas ulmi</name>
    <dbReference type="NCBI Taxonomy" id="228973"/>
    <lineage>
        <taxon>Bacteria</taxon>
        <taxon>Bacillati</taxon>
        <taxon>Actinomycetota</taxon>
        <taxon>Actinomycetes</taxon>
        <taxon>Micrococcales</taxon>
        <taxon>Promicromonosporaceae</taxon>
        <taxon>Xylanimonas</taxon>
    </lineage>
</organism>
<dbReference type="SMART" id="SM00842">
    <property type="entry name" value="FtsA"/>
    <property type="match status" value="1"/>
</dbReference>
<evidence type="ECO:0000313" key="2">
    <source>
        <dbReference type="EMBL" id="RZS61526.1"/>
    </source>
</evidence>
<dbReference type="RefSeq" id="WP_130414286.1">
    <property type="nucleotide sequence ID" value="NZ_SGWX01000001.1"/>
</dbReference>
<dbReference type="Gene3D" id="3.30.420.40">
    <property type="match status" value="2"/>
</dbReference>
<dbReference type="Proteomes" id="UP000293852">
    <property type="component" value="Unassembled WGS sequence"/>
</dbReference>
<sequence length="352" mass="37595">MARTRVVGLDLGSRCVRAAEVEVHATRSGSHATLLRFGEEPLDPGAIRDGEVVRQAPVALALRTLWRRERLRCKNVVLGVGNQRVFVRDLCLPGAPLERLRSTLRYQPVQDLLPVRVEDCLLDFHPVRVDDDGAVHGMLIAAPEETVDANTSAVVAAGLRPVRVDLNAFGLTRSIIHGRLREEVVGVVDIGATITDIIVVDHGVLRMYRTLATGSDDMTSAVRHATALTEQQAEEVKRHFGITSPPDVPTDVAPGIDAMARRARALGESIRTSFGYYAASAGRPVVRLLLTGRGAQTPGLAQYLSTSLGLPTAFGVAGSEVEVARTAQGHDLTGDLRTSLPVALGLALGVAA</sequence>
<dbReference type="InterPro" id="IPR050696">
    <property type="entry name" value="FtsA/MreB"/>
</dbReference>
<dbReference type="PIRSF" id="PIRSF019169">
    <property type="entry name" value="PilM"/>
    <property type="match status" value="1"/>
</dbReference>
<proteinExistence type="predicted"/>
<dbReference type="Gene3D" id="3.30.1490.300">
    <property type="match status" value="1"/>
</dbReference>
<dbReference type="Pfam" id="PF11104">
    <property type="entry name" value="PilM_2"/>
    <property type="match status" value="1"/>
</dbReference>
<name>A0A4Q7M139_9MICO</name>
<evidence type="ECO:0000313" key="3">
    <source>
        <dbReference type="Proteomes" id="UP000293852"/>
    </source>
</evidence>
<dbReference type="InterPro" id="IPR005883">
    <property type="entry name" value="PilM"/>
</dbReference>